<accession>A0ACD4NI22</accession>
<organism evidence="1 2">
    <name type="scientific">Antarcticirhabdus aurantiaca</name>
    <dbReference type="NCBI Taxonomy" id="2606717"/>
    <lineage>
        <taxon>Bacteria</taxon>
        <taxon>Pseudomonadati</taxon>
        <taxon>Pseudomonadota</taxon>
        <taxon>Alphaproteobacteria</taxon>
        <taxon>Hyphomicrobiales</taxon>
        <taxon>Aurantimonadaceae</taxon>
        <taxon>Antarcticirhabdus</taxon>
    </lineage>
</organism>
<sequence length="406" mass="43164">MSSIAVTKPLPRNAAAEPPSYAELLGRAAELVPVLEARASSAEEMRRLPPDNEADLHAAGLYRMLQPKHRGGSEAPYRSLVEIGAILARGCASTAWNLTNLASHHWMLAMFPEDAQNRIWDENPDALIASSFVFPAAKVKRVPGGYSLSGRWPFSSGVDPSDWNMLAGIVRDEGAAPDHRVFLVHRSDYEILDTWHTVALKGTGSKDVVLEDVFVPEAMSVSAADLKGGPTPGASVNPSPLYQLPVFALFPAILSGVGLGNAEAAYDDYVARSSSRSASYSGAKLAELQSTQIRIGEVGAKLAASRRIMIGLCEESTRVAEAGGREDLLTKLAYRRDLAYATGLCTQAVDAVTSASGAAALYLSSPVQRRFRDAHGVAAHIAFSMDASASAYGRVALGLDTDNPTV</sequence>
<evidence type="ECO:0000313" key="1">
    <source>
        <dbReference type="EMBL" id="WAJ26386.1"/>
    </source>
</evidence>
<reference evidence="1" key="1">
    <citation type="submission" date="2022-11" db="EMBL/GenBank/DDBJ databases">
        <title>beta-Carotene-producing bacterium, Jeongeuplla avenae sp. nov., alleviates the salt stress of Arabidopsis seedlings.</title>
        <authorList>
            <person name="Jiang L."/>
            <person name="Lee J."/>
        </authorList>
    </citation>
    <scope>NUCLEOTIDE SEQUENCE</scope>
    <source>
        <strain evidence="1">DY_R2A_6</strain>
    </source>
</reference>
<dbReference type="EMBL" id="CP113520">
    <property type="protein sequence ID" value="WAJ26386.1"/>
    <property type="molecule type" value="Genomic_DNA"/>
</dbReference>
<evidence type="ECO:0000313" key="2">
    <source>
        <dbReference type="Proteomes" id="UP001163223"/>
    </source>
</evidence>
<proteinExistence type="predicted"/>
<gene>
    <name evidence="1" type="ORF">OXU80_15955</name>
</gene>
<keyword evidence="2" id="KW-1185">Reference proteome</keyword>
<protein>
    <submittedName>
        <fullName evidence="1">Acyl-CoA dehydrogenase</fullName>
    </submittedName>
</protein>
<dbReference type="Proteomes" id="UP001163223">
    <property type="component" value="Chromosome"/>
</dbReference>
<name>A0ACD4NI22_9HYPH</name>